<reference evidence="3 4" key="1">
    <citation type="journal article" date="2014" name="BMC Genomics">
        <title>Unusual genome complexity in Lactobacillus salivarius JCM1046.</title>
        <authorList>
            <person name="Raftis E.J."/>
            <person name="Forde B.M."/>
            <person name="Claesson M.J."/>
            <person name="O'Toole P.W."/>
        </authorList>
    </citation>
    <scope>NUCLEOTIDE SEQUENCE [LARGE SCALE GENOMIC DNA]</scope>
    <source>
        <strain evidence="3 4">JCM1046</strain>
        <plasmid evidence="3 4">pMP1046B</plasmid>
    </source>
</reference>
<feature type="coiled-coil region" evidence="1">
    <location>
        <begin position="425"/>
        <end position="455"/>
    </location>
</feature>
<keyword evidence="3" id="KW-0614">Plasmid</keyword>
<dbReference type="RefSeq" id="WP_044005890.1">
    <property type="nucleotide sequence ID" value="NZ_CP007648.1"/>
</dbReference>
<feature type="compositionally biased region" description="Basic and acidic residues" evidence="2">
    <location>
        <begin position="268"/>
        <end position="290"/>
    </location>
</feature>
<name>A0A089QGA5_9LACO</name>
<feature type="compositionally biased region" description="Acidic residues" evidence="2">
    <location>
        <begin position="291"/>
        <end position="306"/>
    </location>
</feature>
<evidence type="ECO:0000313" key="3">
    <source>
        <dbReference type="EMBL" id="AIR11765.1"/>
    </source>
</evidence>
<dbReference type="KEGG" id="lsj:LSJ_3149c"/>
<keyword evidence="1" id="KW-0175">Coiled coil</keyword>
<dbReference type="Proteomes" id="UP000029488">
    <property type="component" value="Plasmid pMP1046B"/>
</dbReference>
<accession>A0A089QGA5</accession>
<sequence length="532" mass="59567">MIRLKNINLPTHFEIGEVEPDTRFQKVKIYIAHTGENLNNSVFSKEVLEKMSPTLAHVPILGVIGKNGNDEDDFRGHGKEITWNGHDIEINFKTNAYGFIGEDHNAHFETTGGKEWLVADGYLWTRFDEVMELFENSNGSKGQSMEIIDTDGYIDNQGRVVFEDGKFAGLCILGDDVPPAMTGSTISTEFERNEIKETIKTMMAEFAAQKGEMVLAESNKKKNNKEVVEDTEKHEEKTAEKEPVEKEPAKADVGGKSELEPKDDGEEKDSHDSGTDDHAEMSTEEPKSDDDKDEKEDVTDEDDEDFSCGGGSKSKKKKDFADDEKDPEDTEDEGSEDDEKEKGKSEFELSLRNKIGAVESAVDAATDYCASVVDVFDTHAIIRSWGEDDKYYDYNYSLNADGSVKLGEYTEVVPTYLTLEEVAKVEAQRQEVAALQARLAELEQYQADNEKDKKQKELDKSKSLMSKEAYESIQNNFSAMSFEDVQKEIALTLYKSGANFSANKENNKKVAVQAHNFSEDFGYGAANALFHN</sequence>
<feature type="compositionally biased region" description="Acidic residues" evidence="2">
    <location>
        <begin position="321"/>
        <end position="339"/>
    </location>
</feature>
<organism evidence="3 4">
    <name type="scientific">Ligilactobacillus salivarius</name>
    <dbReference type="NCBI Taxonomy" id="1624"/>
    <lineage>
        <taxon>Bacteria</taxon>
        <taxon>Bacillati</taxon>
        <taxon>Bacillota</taxon>
        <taxon>Bacilli</taxon>
        <taxon>Lactobacillales</taxon>
        <taxon>Lactobacillaceae</taxon>
        <taxon>Ligilactobacillus</taxon>
    </lineage>
</organism>
<dbReference type="AlphaFoldDB" id="A0A089QGA5"/>
<proteinExistence type="predicted"/>
<feature type="compositionally biased region" description="Basic and acidic residues" evidence="2">
    <location>
        <begin position="218"/>
        <end position="262"/>
    </location>
</feature>
<evidence type="ECO:0000256" key="2">
    <source>
        <dbReference type="SAM" id="MobiDB-lite"/>
    </source>
</evidence>
<dbReference type="EMBL" id="CP007648">
    <property type="protein sequence ID" value="AIR11765.1"/>
    <property type="molecule type" value="Genomic_DNA"/>
</dbReference>
<evidence type="ECO:0000256" key="1">
    <source>
        <dbReference type="SAM" id="Coils"/>
    </source>
</evidence>
<evidence type="ECO:0000313" key="4">
    <source>
        <dbReference type="Proteomes" id="UP000029488"/>
    </source>
</evidence>
<gene>
    <name evidence="3" type="ORF">LSJ_3149c</name>
</gene>
<protein>
    <submittedName>
        <fullName evidence="3">Phage-associated protein</fullName>
    </submittedName>
</protein>
<geneLocation type="plasmid" evidence="3 4">
    <name>pMP1046B</name>
</geneLocation>
<feature type="region of interest" description="Disordered" evidence="2">
    <location>
        <begin position="217"/>
        <end position="346"/>
    </location>
</feature>